<feature type="region of interest" description="Disordered" evidence="1">
    <location>
        <begin position="156"/>
        <end position="208"/>
    </location>
</feature>
<evidence type="ECO:0000313" key="3">
    <source>
        <dbReference type="Proteomes" id="UP001232148"/>
    </source>
</evidence>
<keyword evidence="3" id="KW-1185">Reference proteome</keyword>
<dbReference type="Proteomes" id="UP001232148">
    <property type="component" value="Unassembled WGS sequence"/>
</dbReference>
<feature type="compositionally biased region" description="Basic and acidic residues" evidence="1">
    <location>
        <begin position="162"/>
        <end position="183"/>
    </location>
</feature>
<protein>
    <submittedName>
        <fullName evidence="2">Uncharacterized protein</fullName>
    </submittedName>
</protein>
<accession>A0AAD9M1J3</accession>
<evidence type="ECO:0000256" key="1">
    <source>
        <dbReference type="SAM" id="MobiDB-lite"/>
    </source>
</evidence>
<organism evidence="2 3">
    <name type="scientific">Colletotrichum zoysiae</name>
    <dbReference type="NCBI Taxonomy" id="1216348"/>
    <lineage>
        <taxon>Eukaryota</taxon>
        <taxon>Fungi</taxon>
        <taxon>Dikarya</taxon>
        <taxon>Ascomycota</taxon>
        <taxon>Pezizomycotina</taxon>
        <taxon>Sordariomycetes</taxon>
        <taxon>Hypocreomycetidae</taxon>
        <taxon>Glomerellales</taxon>
        <taxon>Glomerellaceae</taxon>
        <taxon>Colletotrichum</taxon>
        <taxon>Colletotrichum graminicola species complex</taxon>
    </lineage>
</organism>
<comment type="caution">
    <text evidence="2">The sequence shown here is derived from an EMBL/GenBank/DDBJ whole genome shotgun (WGS) entry which is preliminary data.</text>
</comment>
<feature type="region of interest" description="Disordered" evidence="1">
    <location>
        <begin position="101"/>
        <end position="121"/>
    </location>
</feature>
<proteinExistence type="predicted"/>
<dbReference type="EMBL" id="MU842848">
    <property type="protein sequence ID" value="KAK2030701.1"/>
    <property type="molecule type" value="Genomic_DNA"/>
</dbReference>
<sequence>MNESAGERGSSVAAQRGGSILRSWSARRDFDESINIARVSNQTKSPQYIYTSLRFNRTNEPRDNPDARVCVDQSMMDNIEARGHGKAWYGDSILKKLSGRERHNGTGQEKVGNDQGMRPDNKIGKWAVRPKSTEPVPDQGPVAVRCSNVLRVHGLSASQEAPQHDRHGWLESLDPEGREKEMGGRALHSPLRPDDYDPPSTSPGKQLPAVQTDYVAVKHASYLPTQVGNSGSPSLRVSPLIDHSMSERRFTKFRP</sequence>
<gene>
    <name evidence="2" type="ORF">LX32DRAFT_651349</name>
</gene>
<dbReference type="AlphaFoldDB" id="A0AAD9M1J3"/>
<reference evidence="2" key="1">
    <citation type="submission" date="2021-06" db="EMBL/GenBank/DDBJ databases">
        <title>Comparative genomics, transcriptomics and evolutionary studies reveal genomic signatures of adaptation to plant cell wall in hemibiotrophic fungi.</title>
        <authorList>
            <consortium name="DOE Joint Genome Institute"/>
            <person name="Baroncelli R."/>
            <person name="Diaz J.F."/>
            <person name="Benocci T."/>
            <person name="Peng M."/>
            <person name="Battaglia E."/>
            <person name="Haridas S."/>
            <person name="Andreopoulos W."/>
            <person name="Labutti K."/>
            <person name="Pangilinan J."/>
            <person name="Floch G.L."/>
            <person name="Makela M.R."/>
            <person name="Henrissat B."/>
            <person name="Grigoriev I.V."/>
            <person name="Crouch J.A."/>
            <person name="De Vries R.P."/>
            <person name="Sukno S.A."/>
            <person name="Thon M.R."/>
        </authorList>
    </citation>
    <scope>NUCLEOTIDE SEQUENCE</scope>
    <source>
        <strain evidence="2">MAFF235873</strain>
    </source>
</reference>
<name>A0AAD9M1J3_9PEZI</name>
<evidence type="ECO:0000313" key="2">
    <source>
        <dbReference type="EMBL" id="KAK2030701.1"/>
    </source>
</evidence>